<evidence type="ECO:0000259" key="1">
    <source>
        <dbReference type="Pfam" id="PF01370"/>
    </source>
</evidence>
<evidence type="ECO:0000313" key="2">
    <source>
        <dbReference type="EMBL" id="PZX18275.1"/>
    </source>
</evidence>
<evidence type="ECO:0000313" key="3">
    <source>
        <dbReference type="Proteomes" id="UP000248916"/>
    </source>
</evidence>
<dbReference type="Gene3D" id="3.40.50.720">
    <property type="entry name" value="NAD(P)-binding Rossmann-like Domain"/>
    <property type="match status" value="1"/>
</dbReference>
<keyword evidence="3" id="KW-1185">Reference proteome</keyword>
<proteinExistence type="predicted"/>
<dbReference type="Pfam" id="PF01370">
    <property type="entry name" value="Epimerase"/>
    <property type="match status" value="1"/>
</dbReference>
<dbReference type="EMBL" id="QKZL01000003">
    <property type="protein sequence ID" value="PZX18275.1"/>
    <property type="molecule type" value="Genomic_DNA"/>
</dbReference>
<dbReference type="OrthoDB" id="7687386at2"/>
<dbReference type="RefSeq" id="WP_111536094.1">
    <property type="nucleotide sequence ID" value="NZ_QKZL01000003.1"/>
</dbReference>
<protein>
    <submittedName>
        <fullName evidence="2">NAD-dependent epimerase/dehydratase family protein</fullName>
    </submittedName>
</protein>
<reference evidence="2 3" key="1">
    <citation type="submission" date="2018-06" db="EMBL/GenBank/DDBJ databases">
        <title>Genomic Encyclopedia of Archaeal and Bacterial Type Strains, Phase II (KMG-II): from individual species to whole genera.</title>
        <authorList>
            <person name="Goeker M."/>
        </authorList>
    </citation>
    <scope>NUCLEOTIDE SEQUENCE [LARGE SCALE GENOMIC DNA]</scope>
    <source>
        <strain evidence="2 3">DSM 22009</strain>
    </source>
</reference>
<dbReference type="SUPFAM" id="SSF51735">
    <property type="entry name" value="NAD(P)-binding Rossmann-fold domains"/>
    <property type="match status" value="1"/>
</dbReference>
<comment type="caution">
    <text evidence="2">The sequence shown here is derived from an EMBL/GenBank/DDBJ whole genome shotgun (WGS) entry which is preliminary data.</text>
</comment>
<dbReference type="AlphaFoldDB" id="A0A2W7ND24"/>
<name>A0A2W7ND24_9RHOB</name>
<accession>A0A2W7ND24</accession>
<dbReference type="InterPro" id="IPR001509">
    <property type="entry name" value="Epimerase_deHydtase"/>
</dbReference>
<gene>
    <name evidence="2" type="ORF">LX81_00904</name>
</gene>
<sequence length="277" mass="27929">MRREFTTRPVLLGASGRVGLRIARAWRAAGQDFVAVSSREGMADLHWDMDTAPPPMPQMAGQSVFVLSGAVPGPGADLARNVALAEAGAAAARTNGAARCFLVSSSAVYGPTGADAVPENAALAGASPYARAKIAMERAVAGPTITALRVSNVAGISEPFLSIEAGGEPALDRFADGRGPSRSYVGPGALARILAGLAAAVEAGRDIPPVLNVAGPEPVAMADIFAAAGREVVWRNAPEGAAQHVHLDTSALAALVAVEPQDAAALWADARATGGAA</sequence>
<organism evidence="2 3">
    <name type="scientific">Palleronia aestuarii</name>
    <dbReference type="NCBI Taxonomy" id="568105"/>
    <lineage>
        <taxon>Bacteria</taxon>
        <taxon>Pseudomonadati</taxon>
        <taxon>Pseudomonadota</taxon>
        <taxon>Alphaproteobacteria</taxon>
        <taxon>Rhodobacterales</taxon>
        <taxon>Roseobacteraceae</taxon>
        <taxon>Palleronia</taxon>
    </lineage>
</organism>
<dbReference type="Proteomes" id="UP000248916">
    <property type="component" value="Unassembled WGS sequence"/>
</dbReference>
<dbReference type="InterPro" id="IPR036291">
    <property type="entry name" value="NAD(P)-bd_dom_sf"/>
</dbReference>
<feature type="domain" description="NAD-dependent epimerase/dehydratase" evidence="1">
    <location>
        <begin position="11"/>
        <end position="155"/>
    </location>
</feature>